<proteinExistence type="predicted"/>
<keyword evidence="2" id="KW-1185">Reference proteome</keyword>
<evidence type="ECO:0000313" key="2">
    <source>
        <dbReference type="Proteomes" id="UP000468388"/>
    </source>
</evidence>
<dbReference type="InterPro" id="IPR008719">
    <property type="entry name" value="N2O_reductase_NosL"/>
</dbReference>
<organism evidence="1 2">
    <name type="scientific">Chitinophaga oryziterrae</name>
    <dbReference type="NCBI Taxonomy" id="1031224"/>
    <lineage>
        <taxon>Bacteria</taxon>
        <taxon>Pseudomonadati</taxon>
        <taxon>Bacteroidota</taxon>
        <taxon>Chitinophagia</taxon>
        <taxon>Chitinophagales</taxon>
        <taxon>Chitinophagaceae</taxon>
        <taxon>Chitinophaga</taxon>
    </lineage>
</organism>
<protein>
    <submittedName>
        <fullName evidence="1">Nitrous oxide reductase</fullName>
    </submittedName>
</protein>
<dbReference type="AlphaFoldDB" id="A0A6N8JDD9"/>
<dbReference type="Pfam" id="PF05573">
    <property type="entry name" value="NosL"/>
    <property type="match status" value="1"/>
</dbReference>
<comment type="caution">
    <text evidence="1">The sequence shown here is derived from an EMBL/GenBank/DDBJ whole genome shotgun (WGS) entry which is preliminary data.</text>
</comment>
<accession>A0A6N8JDD9</accession>
<dbReference type="EMBL" id="WRXO01000004">
    <property type="protein sequence ID" value="MVT42398.1"/>
    <property type="molecule type" value="Genomic_DNA"/>
</dbReference>
<dbReference type="PANTHER" id="PTHR41247">
    <property type="entry name" value="HTH-TYPE TRANSCRIPTIONAL REPRESSOR YCNK"/>
    <property type="match status" value="1"/>
</dbReference>
<reference evidence="1 2" key="1">
    <citation type="submission" date="2019-12" db="EMBL/GenBank/DDBJ databases">
        <title>The draft genomic sequence of strain Chitinophaga oryziterrae JCM 16595.</title>
        <authorList>
            <person name="Zhang X."/>
        </authorList>
    </citation>
    <scope>NUCLEOTIDE SEQUENCE [LARGE SCALE GENOMIC DNA]</scope>
    <source>
        <strain evidence="1 2">JCM 16595</strain>
    </source>
</reference>
<dbReference type="PROSITE" id="PS51257">
    <property type="entry name" value="PROKAR_LIPOPROTEIN"/>
    <property type="match status" value="1"/>
</dbReference>
<dbReference type="RefSeq" id="WP_157301017.1">
    <property type="nucleotide sequence ID" value="NZ_BAAAZB010000005.1"/>
</dbReference>
<dbReference type="SUPFAM" id="SSF160387">
    <property type="entry name" value="NosL/MerB-like"/>
    <property type="match status" value="1"/>
</dbReference>
<evidence type="ECO:0000313" key="1">
    <source>
        <dbReference type="EMBL" id="MVT42398.1"/>
    </source>
</evidence>
<dbReference type="Proteomes" id="UP000468388">
    <property type="component" value="Unassembled WGS sequence"/>
</dbReference>
<name>A0A6N8JDD9_9BACT</name>
<dbReference type="PANTHER" id="PTHR41247:SF1">
    <property type="entry name" value="HTH-TYPE TRANSCRIPTIONAL REPRESSOR YCNK"/>
    <property type="match status" value="1"/>
</dbReference>
<dbReference type="OrthoDB" id="9792749at2"/>
<gene>
    <name evidence="1" type="ORF">GO495_17530</name>
</gene>
<sequence>MKQALLMIIFVYGLMGLTSCQQQFEPIDYGHDACTHCKMIIMDKRFAAEMVTEKGKAYKFDDMACLLKYMEEEHINNAKTMIFVSDYSKPDNSFLDARQAVYLHNSEVFKTPMNGNLAAFATDREAAPFKEHLQNNELKWQDLESKLINQ</sequence>